<name>A0A381TMK0_9ZZZZ</name>
<feature type="domain" description="FAD dependent oxidoreductase" evidence="1">
    <location>
        <begin position="1"/>
        <end position="350"/>
    </location>
</feature>
<dbReference type="InterPro" id="IPR032503">
    <property type="entry name" value="FAO_M"/>
</dbReference>
<feature type="domain" description="FAD dependent oxidoreductase central" evidence="3">
    <location>
        <begin position="353"/>
        <end position="405"/>
    </location>
</feature>
<evidence type="ECO:0000259" key="2">
    <source>
        <dbReference type="Pfam" id="PF01571"/>
    </source>
</evidence>
<dbReference type="InterPro" id="IPR006076">
    <property type="entry name" value="FAD-dep_OxRdtase"/>
</dbReference>
<dbReference type="Gene3D" id="3.50.50.60">
    <property type="entry name" value="FAD/NAD(P)-binding domain"/>
    <property type="match status" value="1"/>
</dbReference>
<feature type="non-terminal residue" evidence="4">
    <location>
        <position position="697"/>
    </location>
</feature>
<dbReference type="Gene3D" id="3.30.70.1400">
    <property type="entry name" value="Aminomethyltransferase beta-barrel domains"/>
    <property type="match status" value="1"/>
</dbReference>
<dbReference type="Pfam" id="PF01571">
    <property type="entry name" value="GCV_T"/>
    <property type="match status" value="1"/>
</dbReference>
<dbReference type="PANTHER" id="PTHR43757:SF2">
    <property type="entry name" value="AMINOMETHYLTRANSFERASE, MITOCHONDRIAL"/>
    <property type="match status" value="1"/>
</dbReference>
<dbReference type="Pfam" id="PF16350">
    <property type="entry name" value="FAO_M"/>
    <property type="match status" value="1"/>
</dbReference>
<dbReference type="SUPFAM" id="SSF51905">
    <property type="entry name" value="FAD/NAD(P)-binding domain"/>
    <property type="match status" value="1"/>
</dbReference>
<dbReference type="InterPro" id="IPR006222">
    <property type="entry name" value="GCVT_N"/>
</dbReference>
<dbReference type="AlphaFoldDB" id="A0A381TMK0"/>
<gene>
    <name evidence="4" type="ORF">METZ01_LOCUS68107</name>
</gene>
<evidence type="ECO:0008006" key="5">
    <source>
        <dbReference type="Google" id="ProtNLM"/>
    </source>
</evidence>
<dbReference type="InterPro" id="IPR028896">
    <property type="entry name" value="GcvT/YgfZ/DmdA"/>
</dbReference>
<dbReference type="SUPFAM" id="SSF54373">
    <property type="entry name" value="FAD-linked reductases, C-terminal domain"/>
    <property type="match status" value="1"/>
</dbReference>
<evidence type="ECO:0000313" key="4">
    <source>
        <dbReference type="EMBL" id="SVA15253.1"/>
    </source>
</evidence>
<dbReference type="GO" id="GO:0005739">
    <property type="term" value="C:mitochondrion"/>
    <property type="evidence" value="ECO:0007669"/>
    <property type="project" value="TreeGrafter"/>
</dbReference>
<dbReference type="Gene3D" id="3.30.1360.120">
    <property type="entry name" value="Probable tRNA modification gtpase trme, domain 1"/>
    <property type="match status" value="1"/>
</dbReference>
<dbReference type="PANTHER" id="PTHR43757">
    <property type="entry name" value="AMINOMETHYLTRANSFERASE"/>
    <property type="match status" value="1"/>
</dbReference>
<dbReference type="SUPFAM" id="SSF103025">
    <property type="entry name" value="Folate-binding domain"/>
    <property type="match status" value="1"/>
</dbReference>
<evidence type="ECO:0000259" key="1">
    <source>
        <dbReference type="Pfam" id="PF01266"/>
    </source>
</evidence>
<dbReference type="Pfam" id="PF01266">
    <property type="entry name" value="DAO"/>
    <property type="match status" value="1"/>
</dbReference>
<protein>
    <recommendedName>
        <fullName evidence="5">FAD dependent oxidoreductase domain-containing protein</fullName>
    </recommendedName>
</protein>
<dbReference type="InterPro" id="IPR027266">
    <property type="entry name" value="TrmE/GcvT-like"/>
</dbReference>
<organism evidence="4">
    <name type="scientific">marine metagenome</name>
    <dbReference type="NCBI Taxonomy" id="408172"/>
    <lineage>
        <taxon>unclassified sequences</taxon>
        <taxon>metagenomes</taxon>
        <taxon>ecological metagenomes</taxon>
    </lineage>
</organism>
<feature type="domain" description="GCVT N-terminal" evidence="2">
    <location>
        <begin position="409"/>
        <end position="690"/>
    </location>
</feature>
<reference evidence="4" key="1">
    <citation type="submission" date="2018-05" db="EMBL/GenBank/DDBJ databases">
        <authorList>
            <person name="Lanie J.A."/>
            <person name="Ng W.-L."/>
            <person name="Kazmierczak K.M."/>
            <person name="Andrzejewski T.M."/>
            <person name="Davidsen T.M."/>
            <person name="Wayne K.J."/>
            <person name="Tettelin H."/>
            <person name="Glass J.I."/>
            <person name="Rusch D."/>
            <person name="Podicherti R."/>
            <person name="Tsui H.-C.T."/>
            <person name="Winkler M.E."/>
        </authorList>
    </citation>
    <scope>NUCLEOTIDE SEQUENCE</scope>
</reference>
<dbReference type="Gene3D" id="3.30.9.10">
    <property type="entry name" value="D-Amino Acid Oxidase, subunit A, domain 2"/>
    <property type="match status" value="1"/>
</dbReference>
<dbReference type="EMBL" id="UINC01004564">
    <property type="protein sequence ID" value="SVA15253.1"/>
    <property type="molecule type" value="Genomic_DNA"/>
</dbReference>
<evidence type="ECO:0000259" key="3">
    <source>
        <dbReference type="Pfam" id="PF16350"/>
    </source>
</evidence>
<sequence>MGVGLLYHLTKEGWNDVVLVEKGELTSGSTWHAAGLIPHFIGSLSMAKIHYYGSELYKTLEEETGQSTGWHGCGAIRLAVNQDQVDWFHYVKGVLDQVGAECHLLGPEEIREVHPLLNTDGVLMGAYTTGDGHTDPSGVTHAMAIGAKIRGAEIVRNNRVTDINALPSGEWEVVTEQGNIVCEHLVNAAGSFCSQVSEMVGLKLPMVNMVHQYLVTESIPEVAALKAELPVVRDPRASCYYRQEQSGLIIGPYEMQAEAWGLEGIDWGFDNALLPPDLERLEPHLHLAAKSLPVFETAGIKKVVSGPITHTPDGNFLLGPAPGLRNHWMCCAASIGITQGPGCGKYLAQWMVHGQTEINVREMDPRRYGDWANGKYSLDKSIDEYEHMYATHYPGEFREAGRPVHVTPIYEKLKLQGAVFAETFGWERAKWFDTKAEGEQYSFRRNNSFKAVAGECRAVRERVGLLDLSCFAKYEISGEDAEIFLKRICANRLPKRDAESSGGGGVALVHMLTELGGIECEATITRLEQNLFYVLSAAVAELHDYDWLNQHLLPNEKVSIRNISNDYGVLVLSGPKSRDVLTKLTDSDLSNEAFRWMRAKTIKVSGIAVRALRVSYVGELGWELHHPIEKMEALYDSLMESGVEYGIANFGTYAMNSLRMEKAYKGWGSELTTEITPIEAGLERFVDFSKCFLGREA</sequence>
<dbReference type="InterPro" id="IPR036188">
    <property type="entry name" value="FAD/NAD-bd_sf"/>
</dbReference>
<accession>A0A381TMK0</accession>
<proteinExistence type="predicted"/>